<dbReference type="PIRSF" id="PIRSF000538">
    <property type="entry name" value="GlpK"/>
    <property type="match status" value="1"/>
</dbReference>
<accession>A0A1I2UV90</accession>
<dbReference type="Proteomes" id="UP000199666">
    <property type="component" value="Unassembled WGS sequence"/>
</dbReference>
<evidence type="ECO:0000256" key="1">
    <source>
        <dbReference type="ARBA" id="ARBA00009156"/>
    </source>
</evidence>
<keyword evidence="3 6" id="KW-0418">Kinase</keyword>
<proteinExistence type="inferred from homology"/>
<dbReference type="InterPro" id="IPR050406">
    <property type="entry name" value="FGGY_Carb_Kinase"/>
</dbReference>
<dbReference type="STRING" id="414048.SAMN04489864_102367"/>
<dbReference type="GO" id="GO:0016301">
    <property type="term" value="F:kinase activity"/>
    <property type="evidence" value="ECO:0007669"/>
    <property type="project" value="UniProtKB-KW"/>
</dbReference>
<dbReference type="InterPro" id="IPR018485">
    <property type="entry name" value="FGGY_C"/>
</dbReference>
<evidence type="ECO:0000256" key="2">
    <source>
        <dbReference type="ARBA" id="ARBA00022679"/>
    </source>
</evidence>
<comment type="similarity">
    <text evidence="1">Belongs to the FGGY kinase family.</text>
</comment>
<evidence type="ECO:0000313" key="6">
    <source>
        <dbReference type="EMBL" id="SFG80980.1"/>
    </source>
</evidence>
<feature type="domain" description="Carbohydrate kinase FGGY C-terminal" evidence="5">
    <location>
        <begin position="257"/>
        <end position="430"/>
    </location>
</feature>
<dbReference type="GO" id="GO:0005975">
    <property type="term" value="P:carbohydrate metabolic process"/>
    <property type="evidence" value="ECO:0007669"/>
    <property type="project" value="InterPro"/>
</dbReference>
<gene>
    <name evidence="6" type="ORF">SAMN04489864_102367</name>
</gene>
<keyword evidence="7" id="KW-1185">Reference proteome</keyword>
<evidence type="ECO:0000256" key="3">
    <source>
        <dbReference type="ARBA" id="ARBA00022777"/>
    </source>
</evidence>
<keyword evidence="2" id="KW-0808">Transferase</keyword>
<dbReference type="EMBL" id="FOPP01000002">
    <property type="protein sequence ID" value="SFG80980.1"/>
    <property type="molecule type" value="Genomic_DNA"/>
</dbReference>
<dbReference type="Gene3D" id="3.30.420.40">
    <property type="match status" value="2"/>
</dbReference>
<evidence type="ECO:0000259" key="5">
    <source>
        <dbReference type="Pfam" id="PF02782"/>
    </source>
</evidence>
<evidence type="ECO:0000259" key="4">
    <source>
        <dbReference type="Pfam" id="PF00370"/>
    </source>
</evidence>
<dbReference type="Pfam" id="PF02782">
    <property type="entry name" value="FGGY_C"/>
    <property type="match status" value="1"/>
</dbReference>
<organism evidence="6 7">
    <name type="scientific">Pedobacter insulae</name>
    <dbReference type="NCBI Taxonomy" id="414048"/>
    <lineage>
        <taxon>Bacteria</taxon>
        <taxon>Pseudomonadati</taxon>
        <taxon>Bacteroidota</taxon>
        <taxon>Sphingobacteriia</taxon>
        <taxon>Sphingobacteriales</taxon>
        <taxon>Sphingobacteriaceae</taxon>
        <taxon>Pedobacter</taxon>
    </lineage>
</organism>
<name>A0A1I2UV90_9SPHI</name>
<evidence type="ECO:0000313" key="7">
    <source>
        <dbReference type="Proteomes" id="UP000199666"/>
    </source>
</evidence>
<dbReference type="AlphaFoldDB" id="A0A1I2UV90"/>
<reference evidence="6 7" key="1">
    <citation type="submission" date="2016-10" db="EMBL/GenBank/DDBJ databases">
        <authorList>
            <person name="de Groot N.N."/>
        </authorList>
    </citation>
    <scope>NUCLEOTIDE SEQUENCE [LARGE SCALE GENOMIC DNA]</scope>
    <source>
        <strain evidence="6 7">DSM 18684</strain>
    </source>
</reference>
<dbReference type="PANTHER" id="PTHR43095:SF2">
    <property type="entry name" value="GLUCONOKINASE"/>
    <property type="match status" value="1"/>
</dbReference>
<dbReference type="InterPro" id="IPR043129">
    <property type="entry name" value="ATPase_NBD"/>
</dbReference>
<feature type="domain" description="Carbohydrate kinase FGGY N-terminal" evidence="4">
    <location>
        <begin position="4"/>
        <end position="244"/>
    </location>
</feature>
<dbReference type="InterPro" id="IPR018484">
    <property type="entry name" value="FGGY_N"/>
</dbReference>
<dbReference type="CDD" id="cd07783">
    <property type="entry name" value="ASKHA_NBD_FGGY_SePSK_AtXK1-like"/>
    <property type="match status" value="1"/>
</dbReference>
<dbReference type="RefSeq" id="WP_090992404.1">
    <property type="nucleotide sequence ID" value="NZ_FOPP01000002.1"/>
</dbReference>
<sequence length="484" mass="53284">MEAYFLGIDIGTQGARMVILDSNGEVAASTEKNFGLDDQSREEQSPVMWWKACEECLLKLSAAKSNQKIISKIIAIAVTSTSGTVIPLDQFHNPLHNAIMYSDKRSTPQGEKCISIATKNNVQGFTGFNSSSGLAKMIWFQETYPEKVNQIAKWVHAADYITGLLSGVWGVTDYTNAFKSGYDVNKLEWPAYLTTDLLIKKNWLPNVLPSGSVIGTIEPQLAKKISLPKNIKIINGITDGCASQIASGAIRLGDWNTTIGTTMVIKGVTTKQLLDDEGRIYSHRHPAGYWMPGGASNTGADWVTNEFGNNIEYLSEAAAKLIPSNNFSYPLRQKGERFPMLAPHAVGFEPAGLSMEEKFTANMEGVAYLERYAFELIKQFTQEDINAVYTAGGGSNNETWLKIRSNVLNLPIFKMKHISGAVGAAILAASNTYFKSLIEAVAQMTCIEKEVYPEAILSNNYNNNYHKFIALLTSKGYIKNKIHA</sequence>
<dbReference type="InterPro" id="IPR000577">
    <property type="entry name" value="Carb_kinase_FGGY"/>
</dbReference>
<protein>
    <submittedName>
        <fullName evidence="6">Sugar (Pentulose or hexulose) kinase</fullName>
    </submittedName>
</protein>
<dbReference type="PANTHER" id="PTHR43095">
    <property type="entry name" value="SUGAR KINASE"/>
    <property type="match status" value="1"/>
</dbReference>
<dbReference type="SUPFAM" id="SSF53067">
    <property type="entry name" value="Actin-like ATPase domain"/>
    <property type="match status" value="2"/>
</dbReference>
<dbReference type="OrthoDB" id="9805576at2"/>
<dbReference type="Pfam" id="PF00370">
    <property type="entry name" value="FGGY_N"/>
    <property type="match status" value="1"/>
</dbReference>